<gene>
    <name evidence="2" type="ORF">BDN70DRAFT_789769</name>
</gene>
<dbReference type="GO" id="GO:0046983">
    <property type="term" value="F:protein dimerization activity"/>
    <property type="evidence" value="ECO:0007669"/>
    <property type="project" value="InterPro"/>
</dbReference>
<feature type="domain" description="HAT C-terminal dimerisation" evidence="1">
    <location>
        <begin position="1"/>
        <end position="51"/>
    </location>
</feature>
<protein>
    <recommendedName>
        <fullName evidence="1">HAT C-terminal dimerisation domain-containing protein</fullName>
    </recommendedName>
</protein>
<dbReference type="OrthoDB" id="3262464at2759"/>
<dbReference type="SUPFAM" id="SSF53098">
    <property type="entry name" value="Ribonuclease H-like"/>
    <property type="match status" value="1"/>
</dbReference>
<dbReference type="EMBL" id="MU155184">
    <property type="protein sequence ID" value="KAF9481066.1"/>
    <property type="molecule type" value="Genomic_DNA"/>
</dbReference>
<dbReference type="Pfam" id="PF05699">
    <property type="entry name" value="Dimer_Tnp_hAT"/>
    <property type="match status" value="1"/>
</dbReference>
<name>A0A9P5Z7W6_9AGAR</name>
<organism evidence="2 3">
    <name type="scientific">Pholiota conissans</name>
    <dbReference type="NCBI Taxonomy" id="109636"/>
    <lineage>
        <taxon>Eukaryota</taxon>
        <taxon>Fungi</taxon>
        <taxon>Dikarya</taxon>
        <taxon>Basidiomycota</taxon>
        <taxon>Agaricomycotina</taxon>
        <taxon>Agaricomycetes</taxon>
        <taxon>Agaricomycetidae</taxon>
        <taxon>Agaricales</taxon>
        <taxon>Agaricineae</taxon>
        <taxon>Strophariaceae</taxon>
        <taxon>Pholiota</taxon>
    </lineage>
</organism>
<keyword evidence="3" id="KW-1185">Reference proteome</keyword>
<dbReference type="AlphaFoldDB" id="A0A9P5Z7W6"/>
<proteinExistence type="predicted"/>
<feature type="non-terminal residue" evidence="2">
    <location>
        <position position="52"/>
    </location>
</feature>
<dbReference type="Proteomes" id="UP000807469">
    <property type="component" value="Unassembled WGS sequence"/>
</dbReference>
<evidence type="ECO:0000313" key="3">
    <source>
        <dbReference type="Proteomes" id="UP000807469"/>
    </source>
</evidence>
<comment type="caution">
    <text evidence="2">The sequence shown here is derived from an EMBL/GenBank/DDBJ whole genome shotgun (WGS) entry which is preliminary data.</text>
</comment>
<reference evidence="2" key="1">
    <citation type="submission" date="2020-11" db="EMBL/GenBank/DDBJ databases">
        <authorList>
            <consortium name="DOE Joint Genome Institute"/>
            <person name="Ahrendt S."/>
            <person name="Riley R."/>
            <person name="Andreopoulos W."/>
            <person name="Labutti K."/>
            <person name="Pangilinan J."/>
            <person name="Ruiz-Duenas F.J."/>
            <person name="Barrasa J.M."/>
            <person name="Sanchez-Garcia M."/>
            <person name="Camarero S."/>
            <person name="Miyauchi S."/>
            <person name="Serrano A."/>
            <person name="Linde D."/>
            <person name="Babiker R."/>
            <person name="Drula E."/>
            <person name="Ayuso-Fernandez I."/>
            <person name="Pacheco R."/>
            <person name="Padilla G."/>
            <person name="Ferreira P."/>
            <person name="Barriuso J."/>
            <person name="Kellner H."/>
            <person name="Castanera R."/>
            <person name="Alfaro M."/>
            <person name="Ramirez L."/>
            <person name="Pisabarro A.G."/>
            <person name="Kuo A."/>
            <person name="Tritt A."/>
            <person name="Lipzen A."/>
            <person name="He G."/>
            <person name="Yan M."/>
            <person name="Ng V."/>
            <person name="Cullen D."/>
            <person name="Martin F."/>
            <person name="Rosso M.-N."/>
            <person name="Henrissat B."/>
            <person name="Hibbett D."/>
            <person name="Martinez A.T."/>
            <person name="Grigoriev I.V."/>
        </authorList>
    </citation>
    <scope>NUCLEOTIDE SEQUENCE</scope>
    <source>
        <strain evidence="2">CIRM-BRFM 674</strain>
    </source>
</reference>
<dbReference type="InterPro" id="IPR012337">
    <property type="entry name" value="RNaseH-like_sf"/>
</dbReference>
<evidence type="ECO:0000313" key="2">
    <source>
        <dbReference type="EMBL" id="KAF9481066.1"/>
    </source>
</evidence>
<feature type="non-terminal residue" evidence="2">
    <location>
        <position position="1"/>
    </location>
</feature>
<dbReference type="InterPro" id="IPR008906">
    <property type="entry name" value="HATC_C_dom"/>
</dbReference>
<evidence type="ECO:0000259" key="1">
    <source>
        <dbReference type="Pfam" id="PF05699"/>
    </source>
</evidence>
<accession>A0A9P5Z7W6</accession>
<sequence length="52" mass="5871">YPYLFCVATDVLPAQASAVSCERVFSSSEETCTLRCNRISRPLLEVLQVLKY</sequence>